<evidence type="ECO:0000313" key="2">
    <source>
        <dbReference type="EMBL" id="PPQ82666.1"/>
    </source>
</evidence>
<gene>
    <name evidence="2" type="ORF">CVT25_007546</name>
</gene>
<dbReference type="Proteomes" id="UP000283269">
    <property type="component" value="Unassembled WGS sequence"/>
</dbReference>
<proteinExistence type="predicted"/>
<dbReference type="InParanoid" id="A0A409WW30"/>
<reference evidence="2 3" key="1">
    <citation type="journal article" date="2018" name="Evol. Lett.">
        <title>Horizontal gene cluster transfer increased hallucinogenic mushroom diversity.</title>
        <authorList>
            <person name="Reynolds H.T."/>
            <person name="Vijayakumar V."/>
            <person name="Gluck-Thaler E."/>
            <person name="Korotkin H.B."/>
            <person name="Matheny P.B."/>
            <person name="Slot J.C."/>
        </authorList>
    </citation>
    <scope>NUCLEOTIDE SEQUENCE [LARGE SCALE GENOMIC DNA]</scope>
    <source>
        <strain evidence="2 3">2631</strain>
    </source>
</reference>
<evidence type="ECO:0000313" key="3">
    <source>
        <dbReference type="Proteomes" id="UP000283269"/>
    </source>
</evidence>
<protein>
    <submittedName>
        <fullName evidence="2">Uncharacterized protein</fullName>
    </submittedName>
</protein>
<comment type="caution">
    <text evidence="2">The sequence shown here is derived from an EMBL/GenBank/DDBJ whole genome shotgun (WGS) entry which is preliminary data.</text>
</comment>
<keyword evidence="3" id="KW-1185">Reference proteome</keyword>
<organism evidence="2 3">
    <name type="scientific">Psilocybe cyanescens</name>
    <dbReference type="NCBI Taxonomy" id="93625"/>
    <lineage>
        <taxon>Eukaryota</taxon>
        <taxon>Fungi</taxon>
        <taxon>Dikarya</taxon>
        <taxon>Basidiomycota</taxon>
        <taxon>Agaricomycotina</taxon>
        <taxon>Agaricomycetes</taxon>
        <taxon>Agaricomycetidae</taxon>
        <taxon>Agaricales</taxon>
        <taxon>Agaricineae</taxon>
        <taxon>Strophariaceae</taxon>
        <taxon>Psilocybe</taxon>
    </lineage>
</organism>
<feature type="region of interest" description="Disordered" evidence="1">
    <location>
        <begin position="1"/>
        <end position="21"/>
    </location>
</feature>
<accession>A0A409WW30</accession>
<evidence type="ECO:0000256" key="1">
    <source>
        <dbReference type="SAM" id="MobiDB-lite"/>
    </source>
</evidence>
<dbReference type="AlphaFoldDB" id="A0A409WW30"/>
<sequence>MHGFRGFQAPGTSLNDDSYTPHRGDDPWLTSNTLLWWIETSFCITFLSSGSASHVGLVCGCLYSGIAMGAFNDSYVHLHLSPRC</sequence>
<name>A0A409WW30_PSICY</name>
<dbReference type="EMBL" id="NHYD01003110">
    <property type="protein sequence ID" value="PPQ82666.1"/>
    <property type="molecule type" value="Genomic_DNA"/>
</dbReference>